<evidence type="ECO:0000256" key="1">
    <source>
        <dbReference type="SAM" id="MobiDB-lite"/>
    </source>
</evidence>
<proteinExistence type="predicted"/>
<feature type="region of interest" description="Disordered" evidence="1">
    <location>
        <begin position="93"/>
        <end position="113"/>
    </location>
</feature>
<keyword evidence="3" id="KW-1185">Reference proteome</keyword>
<dbReference type="Proteomes" id="UP001229421">
    <property type="component" value="Unassembled WGS sequence"/>
</dbReference>
<comment type="caution">
    <text evidence="2">The sequence shown here is derived from an EMBL/GenBank/DDBJ whole genome shotgun (WGS) entry which is preliminary data.</text>
</comment>
<protein>
    <submittedName>
        <fullName evidence="2">Uncharacterized protein</fullName>
    </submittedName>
</protein>
<dbReference type="AlphaFoldDB" id="A0AAD8JZH5"/>
<accession>A0AAD8JZH5</accession>
<dbReference type="EMBL" id="JAUHHV010000010">
    <property type="protein sequence ID" value="KAK1411551.1"/>
    <property type="molecule type" value="Genomic_DNA"/>
</dbReference>
<evidence type="ECO:0000313" key="2">
    <source>
        <dbReference type="EMBL" id="KAK1411551.1"/>
    </source>
</evidence>
<organism evidence="2 3">
    <name type="scientific">Tagetes erecta</name>
    <name type="common">African marigold</name>
    <dbReference type="NCBI Taxonomy" id="13708"/>
    <lineage>
        <taxon>Eukaryota</taxon>
        <taxon>Viridiplantae</taxon>
        <taxon>Streptophyta</taxon>
        <taxon>Embryophyta</taxon>
        <taxon>Tracheophyta</taxon>
        <taxon>Spermatophyta</taxon>
        <taxon>Magnoliopsida</taxon>
        <taxon>eudicotyledons</taxon>
        <taxon>Gunneridae</taxon>
        <taxon>Pentapetalae</taxon>
        <taxon>asterids</taxon>
        <taxon>campanulids</taxon>
        <taxon>Asterales</taxon>
        <taxon>Asteraceae</taxon>
        <taxon>Asteroideae</taxon>
        <taxon>Heliantheae alliance</taxon>
        <taxon>Tageteae</taxon>
        <taxon>Tagetes</taxon>
    </lineage>
</organism>
<evidence type="ECO:0000313" key="3">
    <source>
        <dbReference type="Proteomes" id="UP001229421"/>
    </source>
</evidence>
<name>A0AAD8JZH5_TARER</name>
<sequence length="113" mass="13130">MNSSTSNKYKGSNVPCFHCGAPTIIRCLFKIAILICTFYERHQPEKEVEVVIVVENEEDPKMNPDMYEDPEVLKTAYVYDSPEKKVEITDYFDPYPGEHSSDSDWSNDDCHWK</sequence>
<gene>
    <name evidence="2" type="ORF">QVD17_38101</name>
</gene>
<reference evidence="2" key="1">
    <citation type="journal article" date="2023" name="bioRxiv">
        <title>Improved chromosome-level genome assembly for marigold (Tagetes erecta).</title>
        <authorList>
            <person name="Jiang F."/>
            <person name="Yuan L."/>
            <person name="Wang S."/>
            <person name="Wang H."/>
            <person name="Xu D."/>
            <person name="Wang A."/>
            <person name="Fan W."/>
        </authorList>
    </citation>
    <scope>NUCLEOTIDE SEQUENCE</scope>
    <source>
        <strain evidence="2">WSJ</strain>
        <tissue evidence="2">Leaf</tissue>
    </source>
</reference>